<evidence type="ECO:0000256" key="1">
    <source>
        <dbReference type="SAM" id="MobiDB-lite"/>
    </source>
</evidence>
<feature type="transmembrane region" description="Helical" evidence="2">
    <location>
        <begin position="86"/>
        <end position="104"/>
    </location>
</feature>
<dbReference type="PANTHER" id="PTHR36111:SF2">
    <property type="entry name" value="INNER MEMBRANE PROTEIN"/>
    <property type="match status" value="1"/>
</dbReference>
<organism evidence="3 4">
    <name type="scientific">Egicoccus halophilus</name>
    <dbReference type="NCBI Taxonomy" id="1670830"/>
    <lineage>
        <taxon>Bacteria</taxon>
        <taxon>Bacillati</taxon>
        <taxon>Actinomycetota</taxon>
        <taxon>Nitriliruptoria</taxon>
        <taxon>Egicoccales</taxon>
        <taxon>Egicoccaceae</taxon>
        <taxon>Egicoccus</taxon>
    </lineage>
</organism>
<keyword evidence="2" id="KW-0472">Membrane</keyword>
<gene>
    <name evidence="3" type="ORF">GCM10011354_35220</name>
</gene>
<feature type="transmembrane region" description="Helical" evidence="2">
    <location>
        <begin position="17"/>
        <end position="42"/>
    </location>
</feature>
<dbReference type="PANTHER" id="PTHR36111">
    <property type="entry name" value="INNER MEMBRANE PROTEIN-RELATED"/>
    <property type="match status" value="1"/>
</dbReference>
<feature type="transmembrane region" description="Helical" evidence="2">
    <location>
        <begin position="209"/>
        <end position="231"/>
    </location>
</feature>
<dbReference type="InterPro" id="IPR007563">
    <property type="entry name" value="DUF554"/>
</dbReference>
<evidence type="ECO:0000313" key="4">
    <source>
        <dbReference type="Proteomes" id="UP000650511"/>
    </source>
</evidence>
<feature type="compositionally biased region" description="Low complexity" evidence="1">
    <location>
        <begin position="145"/>
        <end position="154"/>
    </location>
</feature>
<sequence length="296" mass="29405">MVSSIDTAHRPVTGSGYLAPVVTGTLLNVGAIVVGALAGAALGGRLPARVRGSVTDVLGLFVVVLGIADALTTFGPELGDRLGRGAVLLVLGSLLVGGILGELVDVEGRLTRAGERLRDLVLGSASVPTVAADAPGSRRVGGPVGSDPVPGDLDTAAPDSDDRRARFVEGFVVTTLLVCVGPLAVLGAIEDGLTGSIQLLSVKSVLDGFAALAFASALGLGVAFAAVPLLVYQGGLTLAAAALGPVATEVMIAAIGAVGGFLVIGIGLRLLDLRPIRVANFLPALVVAPLAVALWP</sequence>
<feature type="region of interest" description="Disordered" evidence="1">
    <location>
        <begin position="132"/>
        <end position="160"/>
    </location>
</feature>
<dbReference type="Proteomes" id="UP000650511">
    <property type="component" value="Unassembled WGS sequence"/>
</dbReference>
<accession>A0A8J3EW66</accession>
<evidence type="ECO:0000313" key="3">
    <source>
        <dbReference type="EMBL" id="GGI09668.1"/>
    </source>
</evidence>
<feature type="transmembrane region" description="Helical" evidence="2">
    <location>
        <begin position="278"/>
        <end position="295"/>
    </location>
</feature>
<dbReference type="EMBL" id="BMHA01000017">
    <property type="protein sequence ID" value="GGI09668.1"/>
    <property type="molecule type" value="Genomic_DNA"/>
</dbReference>
<keyword evidence="2" id="KW-0812">Transmembrane</keyword>
<dbReference type="Pfam" id="PF04474">
    <property type="entry name" value="DUF554"/>
    <property type="match status" value="1"/>
</dbReference>
<reference evidence="3" key="2">
    <citation type="submission" date="2020-09" db="EMBL/GenBank/DDBJ databases">
        <authorList>
            <person name="Sun Q."/>
            <person name="Zhou Y."/>
        </authorList>
    </citation>
    <scope>NUCLEOTIDE SEQUENCE</scope>
    <source>
        <strain evidence="3">CGMCC 1.14988</strain>
    </source>
</reference>
<keyword evidence="2" id="KW-1133">Transmembrane helix</keyword>
<comment type="caution">
    <text evidence="3">The sequence shown here is derived from an EMBL/GenBank/DDBJ whole genome shotgun (WGS) entry which is preliminary data.</text>
</comment>
<proteinExistence type="predicted"/>
<evidence type="ECO:0000256" key="2">
    <source>
        <dbReference type="SAM" id="Phobius"/>
    </source>
</evidence>
<feature type="transmembrane region" description="Helical" evidence="2">
    <location>
        <begin position="170"/>
        <end position="189"/>
    </location>
</feature>
<name>A0A8J3EW66_9ACTN</name>
<keyword evidence="4" id="KW-1185">Reference proteome</keyword>
<reference evidence="3" key="1">
    <citation type="journal article" date="2014" name="Int. J. Syst. Evol. Microbiol.">
        <title>Complete genome sequence of Corynebacterium casei LMG S-19264T (=DSM 44701T), isolated from a smear-ripened cheese.</title>
        <authorList>
            <consortium name="US DOE Joint Genome Institute (JGI-PGF)"/>
            <person name="Walter F."/>
            <person name="Albersmeier A."/>
            <person name="Kalinowski J."/>
            <person name="Ruckert C."/>
        </authorList>
    </citation>
    <scope>NUCLEOTIDE SEQUENCE</scope>
    <source>
        <strain evidence="3">CGMCC 1.14988</strain>
    </source>
</reference>
<feature type="transmembrane region" description="Helical" evidence="2">
    <location>
        <begin position="54"/>
        <end position="74"/>
    </location>
</feature>
<feature type="transmembrane region" description="Helical" evidence="2">
    <location>
        <begin position="238"/>
        <end position="266"/>
    </location>
</feature>
<protein>
    <submittedName>
        <fullName evidence="3">Membrane protein</fullName>
    </submittedName>
</protein>
<dbReference type="AlphaFoldDB" id="A0A8J3EW66"/>